<dbReference type="EnsemblMetazoa" id="XM_022795151">
    <property type="protein sequence ID" value="XP_022650886"/>
    <property type="gene ID" value="LOC111246004"/>
</dbReference>
<proteinExistence type="inferred from homology"/>
<keyword evidence="2 5" id="KW-0812">Transmembrane</keyword>
<accession>A0A7M7JQP3</accession>
<dbReference type="EnsemblMetazoa" id="XM_022795150">
    <property type="protein sequence ID" value="XP_022650885"/>
    <property type="gene ID" value="LOC111246004"/>
</dbReference>
<feature type="transmembrane region" description="Helical" evidence="5">
    <location>
        <begin position="150"/>
        <end position="171"/>
    </location>
</feature>
<feature type="compositionally biased region" description="Polar residues" evidence="6">
    <location>
        <begin position="1"/>
        <end position="10"/>
    </location>
</feature>
<keyword evidence="4 5" id="KW-0472">Membrane</keyword>
<feature type="transmembrane region" description="Helical" evidence="5">
    <location>
        <begin position="266"/>
        <end position="288"/>
    </location>
</feature>
<evidence type="ECO:0000256" key="3">
    <source>
        <dbReference type="ARBA" id="ARBA00022989"/>
    </source>
</evidence>
<dbReference type="RefSeq" id="XP_022650886.1">
    <property type="nucleotide sequence ID" value="XM_022795151.1"/>
</dbReference>
<evidence type="ECO:0000313" key="7">
    <source>
        <dbReference type="EnsemblMetazoa" id="XP_022650886"/>
    </source>
</evidence>
<dbReference type="GO" id="GO:2001234">
    <property type="term" value="P:negative regulation of apoptotic signaling pathway"/>
    <property type="evidence" value="ECO:0007669"/>
    <property type="project" value="TreeGrafter"/>
</dbReference>
<dbReference type="RefSeq" id="XP_022650884.1">
    <property type="nucleotide sequence ID" value="XM_022795149.1"/>
</dbReference>
<keyword evidence="8" id="KW-1185">Reference proteome</keyword>
<feature type="transmembrane region" description="Helical" evidence="5">
    <location>
        <begin position="87"/>
        <end position="108"/>
    </location>
</feature>
<dbReference type="GO" id="GO:0016020">
    <property type="term" value="C:membrane"/>
    <property type="evidence" value="ECO:0007669"/>
    <property type="project" value="UniProtKB-SubCell"/>
</dbReference>
<dbReference type="KEGG" id="vde:111246004"/>
<dbReference type="AlphaFoldDB" id="A0A7M7JQP3"/>
<organism evidence="7 8">
    <name type="scientific">Varroa destructor</name>
    <name type="common">Honeybee mite</name>
    <dbReference type="NCBI Taxonomy" id="109461"/>
    <lineage>
        <taxon>Eukaryota</taxon>
        <taxon>Metazoa</taxon>
        <taxon>Ecdysozoa</taxon>
        <taxon>Arthropoda</taxon>
        <taxon>Chelicerata</taxon>
        <taxon>Arachnida</taxon>
        <taxon>Acari</taxon>
        <taxon>Parasitiformes</taxon>
        <taxon>Mesostigmata</taxon>
        <taxon>Gamasina</taxon>
        <taxon>Dermanyssoidea</taxon>
        <taxon>Varroidae</taxon>
        <taxon>Varroa</taxon>
    </lineage>
</organism>
<sequence>MHHPTQQQYKTGGYPQQPDYGQPACPPQGGYPPPPGFIPQPGYPPAQPGFAPQPPGYEQAPPYGADNGLVCSGFSLKEVRLAFIRKIYWILFIQLAVTTGFIAIFIYTESVNTWVLRNPGAAIGAYVSFIVLYFVLICCEPIRRHYPTNLLVLGLFTCALSYMVGVISCTYKTQSVLLAFGICAACCFAVTLYSFNTKYDFTSYAGVLFVAAVAFMIFGFIMIFLNAPIMQTVYAGLGALLFMVFLVVDTQMILGTKQLKISPEDYVFATIQLYMDIVQIFLFLLQLFGERK</sequence>
<dbReference type="InterPro" id="IPR006214">
    <property type="entry name" value="Bax_inhibitor_1-related"/>
</dbReference>
<evidence type="ECO:0000256" key="5">
    <source>
        <dbReference type="RuleBase" id="RU004379"/>
    </source>
</evidence>
<dbReference type="GeneID" id="111246004"/>
<comment type="similarity">
    <text evidence="5">Belongs to the BI1 family.</text>
</comment>
<dbReference type="RefSeq" id="XP_022650887.1">
    <property type="nucleotide sequence ID" value="XM_022795152.1"/>
</dbReference>
<dbReference type="GO" id="GO:0005794">
    <property type="term" value="C:Golgi apparatus"/>
    <property type="evidence" value="ECO:0007669"/>
    <property type="project" value="TreeGrafter"/>
</dbReference>
<comment type="subcellular location">
    <subcellularLocation>
        <location evidence="1">Membrane</location>
        <topology evidence="1">Multi-pass membrane protein</topology>
    </subcellularLocation>
</comment>
<dbReference type="OMA" id="ICCEPIR"/>
<dbReference type="GO" id="GO:0005783">
    <property type="term" value="C:endoplasmic reticulum"/>
    <property type="evidence" value="ECO:0007669"/>
    <property type="project" value="TreeGrafter"/>
</dbReference>
<reference evidence="7" key="1">
    <citation type="submission" date="2021-01" db="UniProtKB">
        <authorList>
            <consortium name="EnsemblMetazoa"/>
        </authorList>
    </citation>
    <scope>IDENTIFICATION</scope>
</reference>
<dbReference type="RefSeq" id="XP_022650885.1">
    <property type="nucleotide sequence ID" value="XM_022795150.1"/>
</dbReference>
<keyword evidence="3 5" id="KW-1133">Transmembrane helix</keyword>
<dbReference type="Pfam" id="PF01027">
    <property type="entry name" value="Bax1-I"/>
    <property type="match status" value="1"/>
</dbReference>
<dbReference type="CDD" id="cd10428">
    <property type="entry name" value="LFG_like"/>
    <property type="match status" value="1"/>
</dbReference>
<dbReference type="OrthoDB" id="7933078at2759"/>
<feature type="transmembrane region" description="Helical" evidence="5">
    <location>
        <begin position="120"/>
        <end position="138"/>
    </location>
</feature>
<dbReference type="EnsemblMetazoa" id="XM_022795149">
    <property type="protein sequence ID" value="XP_022650884"/>
    <property type="gene ID" value="LOC111246004"/>
</dbReference>
<name>A0A7M7JQP3_VARDE</name>
<dbReference type="EnsemblMetazoa" id="XM_022795152">
    <property type="protein sequence ID" value="XP_022650887"/>
    <property type="gene ID" value="LOC111246004"/>
</dbReference>
<dbReference type="FunCoup" id="A0A7M7JQP3">
    <property type="interactions" value="315"/>
</dbReference>
<dbReference type="PANTHER" id="PTHR23291">
    <property type="entry name" value="BAX INHIBITOR-RELATED"/>
    <property type="match status" value="1"/>
</dbReference>
<feature type="compositionally biased region" description="Pro residues" evidence="6">
    <location>
        <begin position="24"/>
        <end position="55"/>
    </location>
</feature>
<feature type="region of interest" description="Disordered" evidence="6">
    <location>
        <begin position="1"/>
        <end position="57"/>
    </location>
</feature>
<feature type="transmembrane region" description="Helical" evidence="5">
    <location>
        <begin position="207"/>
        <end position="227"/>
    </location>
</feature>
<dbReference type="InParanoid" id="A0A7M7JQP3"/>
<evidence type="ECO:0000256" key="6">
    <source>
        <dbReference type="SAM" id="MobiDB-lite"/>
    </source>
</evidence>
<feature type="transmembrane region" description="Helical" evidence="5">
    <location>
        <begin position="233"/>
        <end position="254"/>
    </location>
</feature>
<evidence type="ECO:0000256" key="4">
    <source>
        <dbReference type="ARBA" id="ARBA00023136"/>
    </source>
</evidence>
<protein>
    <submittedName>
        <fullName evidence="7">Uncharacterized protein</fullName>
    </submittedName>
</protein>
<evidence type="ECO:0000256" key="1">
    <source>
        <dbReference type="ARBA" id="ARBA00004141"/>
    </source>
</evidence>
<dbReference type="PANTHER" id="PTHR23291:SF127">
    <property type="entry name" value="PROTEIN LIFEGUARD 1-LIKE"/>
    <property type="match status" value="1"/>
</dbReference>
<evidence type="ECO:0000256" key="2">
    <source>
        <dbReference type="ARBA" id="ARBA00022692"/>
    </source>
</evidence>
<feature type="transmembrane region" description="Helical" evidence="5">
    <location>
        <begin position="177"/>
        <end position="195"/>
    </location>
</feature>
<dbReference type="Proteomes" id="UP000594260">
    <property type="component" value="Unplaced"/>
</dbReference>
<dbReference type="SUPFAM" id="SSF81995">
    <property type="entry name" value="beta-sandwich domain of Sec23/24"/>
    <property type="match status" value="1"/>
</dbReference>
<evidence type="ECO:0000313" key="8">
    <source>
        <dbReference type="Proteomes" id="UP000594260"/>
    </source>
</evidence>